<comment type="similarity">
    <text evidence="1">Belongs to the peptidase S49 family.</text>
</comment>
<evidence type="ECO:0000259" key="6">
    <source>
        <dbReference type="Pfam" id="PF01343"/>
    </source>
</evidence>
<dbReference type="SUPFAM" id="SSF52096">
    <property type="entry name" value="ClpP/crotonase"/>
    <property type="match status" value="2"/>
</dbReference>
<dbReference type="NCBIfam" id="TIGR00705">
    <property type="entry name" value="SppA_67K"/>
    <property type="match status" value="1"/>
</dbReference>
<dbReference type="Gene3D" id="6.20.330.10">
    <property type="match status" value="1"/>
</dbReference>
<dbReference type="GO" id="GO:0006465">
    <property type="term" value="P:signal peptide processing"/>
    <property type="evidence" value="ECO:0007669"/>
    <property type="project" value="InterPro"/>
</dbReference>
<evidence type="ECO:0000313" key="8">
    <source>
        <dbReference type="Proteomes" id="UP000268553"/>
    </source>
</evidence>
<dbReference type="PANTHER" id="PTHR33209">
    <property type="entry name" value="PROTEASE 4"/>
    <property type="match status" value="1"/>
</dbReference>
<gene>
    <name evidence="7" type="primary">sppA</name>
    <name evidence="7" type="ORF">D7D48_02045</name>
</gene>
<dbReference type="GO" id="GO:0016020">
    <property type="term" value="C:membrane"/>
    <property type="evidence" value="ECO:0007669"/>
    <property type="project" value="InterPro"/>
</dbReference>
<dbReference type="EMBL" id="RWJI01000001">
    <property type="protein sequence ID" value="RRQ51700.1"/>
    <property type="molecule type" value="Genomic_DNA"/>
</dbReference>
<evidence type="ECO:0000256" key="1">
    <source>
        <dbReference type="ARBA" id="ARBA00008683"/>
    </source>
</evidence>
<dbReference type="Pfam" id="PF01343">
    <property type="entry name" value="Peptidase_S49"/>
    <property type="match status" value="2"/>
</dbReference>
<reference evidence="7 8" key="1">
    <citation type="submission" date="2018-12" db="EMBL/GenBank/DDBJ databases">
        <authorList>
            <person name="Kim S.-J."/>
            <person name="Jung G.-Y."/>
        </authorList>
    </citation>
    <scope>NUCLEOTIDE SEQUENCE [LARGE SCALE GENOMIC DNA]</scope>
    <source>
        <strain evidence="7 8">03SU3-P</strain>
    </source>
</reference>
<dbReference type="RefSeq" id="WP_125229714.1">
    <property type="nucleotide sequence ID" value="NZ_RWJI01000001.1"/>
</dbReference>
<feature type="domain" description="Peptidase S49" evidence="6">
    <location>
        <begin position="377"/>
        <end position="528"/>
    </location>
</feature>
<accession>A0A3R8Q3Y3</accession>
<dbReference type="Proteomes" id="UP000268553">
    <property type="component" value="Unassembled WGS sequence"/>
</dbReference>
<keyword evidence="3" id="KW-0378">Hydrolase</keyword>
<dbReference type="InterPro" id="IPR047272">
    <property type="entry name" value="S49_SppA_C"/>
</dbReference>
<dbReference type="CDD" id="cd07018">
    <property type="entry name" value="S49_SppA_67K_type"/>
    <property type="match status" value="1"/>
</dbReference>
<dbReference type="InterPro" id="IPR004634">
    <property type="entry name" value="Pept_S49_pIV"/>
</dbReference>
<dbReference type="CDD" id="cd07023">
    <property type="entry name" value="S49_Sppa_N_C"/>
    <property type="match status" value="1"/>
</dbReference>
<keyword evidence="2" id="KW-0645">Protease</keyword>
<evidence type="ECO:0000256" key="3">
    <source>
        <dbReference type="ARBA" id="ARBA00022801"/>
    </source>
</evidence>
<sequence>MQFMRVSWKILVGVKDLFVLLFLALFFAAVFALLNANPNPAVVRDGALLLKLDGVIAEQPAEIDPLTALTASTAPVGEIRQRDIIRALKLAQSDKRVKVVVLDMERFMGGGQASLAAIGDSIDAVKKAGKPVYAFATAYTDDSYQLAAHATQIWMDPLGGALLAGPGGSQPYYKGLLDQLGIKANIYRVGTFKSAVEPFMRSDQSAESKMAIKGVYDEIWGQWKADVAKARPQAQLDQLLNNPADAVEAAKGDLGQLALSTKLVDKLGDKIAFGKFIASKVGADDKKTTGGFAHTPMDALLASYGAPSAGEQIGVVTVAGTIVDGEGGPGSAAGDTISALIYEALDSKDLKALVVRVDSPGGSVTASEKIRLAIAAAKAKDIPVVVSMANLAASGGYWVSLPADVIFADPSTITGSIGIFGVIPSAEAGLAKIGVNADGVKTTPLSGEPDVLNGFSPEFDRVAQSAIENGYRQFLTRVATARKKTTEQVDTVAQGRVWAGGTARKLGLVDRSGNMNDALAEAAKRAGLKPDAWHAVYIEPPTSFADTLLQGLMPKQAQSNAPMDIFAHAAWQQSLFMQRVASDLELLMSVKGVQARCMECGDFAPPAPAAAEKNWLSVLLKVFS</sequence>
<dbReference type="Gene3D" id="3.90.226.10">
    <property type="entry name" value="2-enoyl-CoA Hydratase, Chain A, domain 1"/>
    <property type="match status" value="2"/>
</dbReference>
<feature type="domain" description="Peptidase S49" evidence="6">
    <location>
        <begin position="126"/>
        <end position="269"/>
    </location>
</feature>
<organism evidence="7 8">
    <name type="scientific">Sphingorhabdus wooponensis</name>
    <dbReference type="NCBI Taxonomy" id="940136"/>
    <lineage>
        <taxon>Bacteria</taxon>
        <taxon>Pseudomonadati</taxon>
        <taxon>Pseudomonadota</taxon>
        <taxon>Alphaproteobacteria</taxon>
        <taxon>Sphingomonadales</taxon>
        <taxon>Sphingomonadaceae</taxon>
        <taxon>Sphingorhabdus</taxon>
    </lineage>
</organism>
<feature type="active site" description="Proton donor/acceptor" evidence="5">
    <location>
        <position position="193"/>
    </location>
</feature>
<evidence type="ECO:0000256" key="5">
    <source>
        <dbReference type="PIRSR" id="PIRSR001217-1"/>
    </source>
</evidence>
<dbReference type="InterPro" id="IPR047217">
    <property type="entry name" value="S49_SppA_67K_type_N"/>
</dbReference>
<evidence type="ECO:0000256" key="2">
    <source>
        <dbReference type="ARBA" id="ARBA00022670"/>
    </source>
</evidence>
<dbReference type="InterPro" id="IPR029045">
    <property type="entry name" value="ClpP/crotonase-like_dom_sf"/>
</dbReference>
<keyword evidence="8" id="KW-1185">Reference proteome</keyword>
<keyword evidence="4" id="KW-0720">Serine protease</keyword>
<evidence type="ECO:0000313" key="7">
    <source>
        <dbReference type="EMBL" id="RRQ51700.1"/>
    </source>
</evidence>
<dbReference type="InterPro" id="IPR002142">
    <property type="entry name" value="Peptidase_S49"/>
</dbReference>
<dbReference type="PIRSF" id="PIRSF001217">
    <property type="entry name" value="Protease_4_SppA"/>
    <property type="match status" value="1"/>
</dbReference>
<evidence type="ECO:0000256" key="4">
    <source>
        <dbReference type="ARBA" id="ARBA00022825"/>
    </source>
</evidence>
<dbReference type="GO" id="GO:0008236">
    <property type="term" value="F:serine-type peptidase activity"/>
    <property type="evidence" value="ECO:0007669"/>
    <property type="project" value="UniProtKB-KW"/>
</dbReference>
<protein>
    <submittedName>
        <fullName evidence="7">Signal peptide peptidase SppA</fullName>
    </submittedName>
</protein>
<name>A0A3R8Q3Y3_9SPHN</name>
<dbReference type="OrthoDB" id="9764363at2"/>
<comment type="caution">
    <text evidence="7">The sequence shown here is derived from an EMBL/GenBank/DDBJ whole genome shotgun (WGS) entry which is preliminary data.</text>
</comment>
<feature type="active site" description="Nucleophile" evidence="5">
    <location>
        <position position="394"/>
    </location>
</feature>
<dbReference type="AlphaFoldDB" id="A0A3R8Q3Y3"/>
<dbReference type="PANTHER" id="PTHR33209:SF1">
    <property type="entry name" value="PEPTIDASE S49 DOMAIN-CONTAINING PROTEIN"/>
    <property type="match status" value="1"/>
</dbReference>
<proteinExistence type="inferred from homology"/>